<gene>
    <name evidence="3" type="ORF">C483_11898</name>
</gene>
<comment type="caution">
    <text evidence="3">The sequence shown here is derived from an EMBL/GenBank/DDBJ whole genome shotgun (WGS) entry which is preliminary data.</text>
</comment>
<evidence type="ECO:0000256" key="1">
    <source>
        <dbReference type="SAM" id="MobiDB-lite"/>
    </source>
</evidence>
<feature type="region of interest" description="Disordered" evidence="1">
    <location>
        <begin position="67"/>
        <end position="159"/>
    </location>
</feature>
<dbReference type="PATRIC" id="fig|1227493.4.peg.2378"/>
<evidence type="ECO:0000256" key="2">
    <source>
        <dbReference type="SAM" id="Phobius"/>
    </source>
</evidence>
<dbReference type="AlphaFoldDB" id="L9ZUP6"/>
<proteinExistence type="predicted"/>
<organism evidence="3 4">
    <name type="scientific">Natrialba hulunbeirensis JCM 10989</name>
    <dbReference type="NCBI Taxonomy" id="1227493"/>
    <lineage>
        <taxon>Archaea</taxon>
        <taxon>Methanobacteriati</taxon>
        <taxon>Methanobacteriota</taxon>
        <taxon>Stenosarchaea group</taxon>
        <taxon>Halobacteria</taxon>
        <taxon>Halobacteriales</taxon>
        <taxon>Natrialbaceae</taxon>
        <taxon>Natrialba</taxon>
    </lineage>
</organism>
<evidence type="ECO:0000313" key="4">
    <source>
        <dbReference type="Proteomes" id="UP000011519"/>
    </source>
</evidence>
<feature type="compositionally biased region" description="Basic and acidic residues" evidence="1">
    <location>
        <begin position="80"/>
        <end position="116"/>
    </location>
</feature>
<sequence>MDLLLLAIVVGIPLAWHVGLTAFTYYDAGTVGLEPPAKWAAITFLVPIFGFFIYLFERSELDYDPETDPYKGHNFNIHPSRADDAPLRSRGDDRLSPEDEQKSGFDGDGESVRDGENTTAYDSVFDSDSDRGRDGTTDSTDTTGTTDPTENTDPNSHSE</sequence>
<keyword evidence="2" id="KW-1133">Transmembrane helix</keyword>
<accession>L9ZUP6</accession>
<dbReference type="EMBL" id="AOIM01000035">
    <property type="protein sequence ID" value="ELY90210.1"/>
    <property type="molecule type" value="Genomic_DNA"/>
</dbReference>
<keyword evidence="2" id="KW-0812">Transmembrane</keyword>
<reference evidence="3 4" key="1">
    <citation type="journal article" date="2014" name="PLoS Genet.">
        <title>Phylogenetically driven sequencing of extremely halophilic archaea reveals strategies for static and dynamic osmo-response.</title>
        <authorList>
            <person name="Becker E.A."/>
            <person name="Seitzer P.M."/>
            <person name="Tritt A."/>
            <person name="Larsen D."/>
            <person name="Krusor M."/>
            <person name="Yao A.I."/>
            <person name="Wu D."/>
            <person name="Madern D."/>
            <person name="Eisen J.A."/>
            <person name="Darling A.E."/>
            <person name="Facciotti M.T."/>
        </authorList>
    </citation>
    <scope>NUCLEOTIDE SEQUENCE [LARGE SCALE GENOMIC DNA]</scope>
    <source>
        <strain evidence="3 4">JCM 10989</strain>
    </source>
</reference>
<keyword evidence="2" id="KW-0472">Membrane</keyword>
<evidence type="ECO:0008006" key="5">
    <source>
        <dbReference type="Google" id="ProtNLM"/>
    </source>
</evidence>
<name>L9ZUP6_9EURY</name>
<evidence type="ECO:0000313" key="3">
    <source>
        <dbReference type="EMBL" id="ELY90210.1"/>
    </source>
</evidence>
<protein>
    <recommendedName>
        <fullName evidence="5">Cardiolipin synthase N-terminal domain-containing protein</fullName>
    </recommendedName>
</protein>
<feature type="compositionally biased region" description="Low complexity" evidence="1">
    <location>
        <begin position="137"/>
        <end position="147"/>
    </location>
</feature>
<feature type="compositionally biased region" description="Polar residues" evidence="1">
    <location>
        <begin position="148"/>
        <end position="159"/>
    </location>
</feature>
<feature type="transmembrane region" description="Helical" evidence="2">
    <location>
        <begin position="37"/>
        <end position="56"/>
    </location>
</feature>
<dbReference type="RefSeq" id="WP_006653560.1">
    <property type="nucleotide sequence ID" value="NZ_AOIM01000035.1"/>
</dbReference>
<keyword evidence="4" id="KW-1185">Reference proteome</keyword>
<dbReference type="Proteomes" id="UP000011519">
    <property type="component" value="Unassembled WGS sequence"/>
</dbReference>